<name>A0ABX5EG15_9MICO</name>
<reference evidence="2 3" key="1">
    <citation type="submission" date="2018-03" db="EMBL/GenBank/DDBJ databases">
        <title>Comparative analysis of microorganisms from saline springs in Andes Mountain Range, Colombia.</title>
        <authorList>
            <person name="Rubin E."/>
        </authorList>
    </citation>
    <scope>NUCLEOTIDE SEQUENCE [LARGE SCALE GENOMIC DNA]</scope>
    <source>
        <strain evidence="2 3">CG 23</strain>
    </source>
</reference>
<evidence type="ECO:0000313" key="2">
    <source>
        <dbReference type="EMBL" id="PRZ06412.1"/>
    </source>
</evidence>
<keyword evidence="3" id="KW-1185">Reference proteome</keyword>
<accession>A0ABX5EG15</accession>
<organism evidence="2 3">
    <name type="scientific">Isoptericola halotolerans</name>
    <dbReference type="NCBI Taxonomy" id="300560"/>
    <lineage>
        <taxon>Bacteria</taxon>
        <taxon>Bacillati</taxon>
        <taxon>Actinomycetota</taxon>
        <taxon>Actinomycetes</taxon>
        <taxon>Micrococcales</taxon>
        <taxon>Promicromonosporaceae</taxon>
        <taxon>Isoptericola</taxon>
    </lineage>
</organism>
<keyword evidence="1" id="KW-0862">Zinc</keyword>
<protein>
    <submittedName>
        <fullName evidence="2">LmbE family N-acetylglucosaminyl deacetylase</fullName>
    </submittedName>
</protein>
<dbReference type="Pfam" id="PF02585">
    <property type="entry name" value="PIG-L"/>
    <property type="match status" value="1"/>
</dbReference>
<dbReference type="EMBL" id="PVTX01000006">
    <property type="protein sequence ID" value="PRZ06412.1"/>
    <property type="molecule type" value="Genomic_DNA"/>
</dbReference>
<dbReference type="SUPFAM" id="SSF102588">
    <property type="entry name" value="LmbE-like"/>
    <property type="match status" value="1"/>
</dbReference>
<dbReference type="InterPro" id="IPR003737">
    <property type="entry name" value="GlcNAc_PI_deacetylase-related"/>
</dbReference>
<evidence type="ECO:0000256" key="1">
    <source>
        <dbReference type="ARBA" id="ARBA00022833"/>
    </source>
</evidence>
<sequence length="211" mass="23251">MIELHTGSGPLHVVGLAAHPDDLEIACGGTLIRLSGRPGATASFLTMTGTPDREAEARRAASEVWPGADARFARLPDGRLPQLWGAVKDALHAFADARPAPDLVLAPRSDDAHQDHRLIGELVTTVWRDAVVLHYEIPKWDGDLGRTSAYVPLDEETVQRKLEILDACYPSQVHHDWWDHATFEGLMRMRGVECRSRFAEAFALHKAVLGL</sequence>
<dbReference type="Gene3D" id="3.40.50.10320">
    <property type="entry name" value="LmbE-like"/>
    <property type="match status" value="1"/>
</dbReference>
<dbReference type="InterPro" id="IPR024078">
    <property type="entry name" value="LmbE-like_dom_sf"/>
</dbReference>
<dbReference type="Proteomes" id="UP000239895">
    <property type="component" value="Unassembled WGS sequence"/>
</dbReference>
<gene>
    <name evidence="2" type="ORF">BCL65_10686</name>
</gene>
<evidence type="ECO:0000313" key="3">
    <source>
        <dbReference type="Proteomes" id="UP000239895"/>
    </source>
</evidence>
<proteinExistence type="predicted"/>
<dbReference type="RefSeq" id="WP_106267579.1">
    <property type="nucleotide sequence ID" value="NZ_PVTX01000006.1"/>
</dbReference>
<comment type="caution">
    <text evidence="2">The sequence shown here is derived from an EMBL/GenBank/DDBJ whole genome shotgun (WGS) entry which is preliminary data.</text>
</comment>